<evidence type="ECO:0000256" key="4">
    <source>
        <dbReference type="ARBA" id="ARBA00022771"/>
    </source>
</evidence>
<dbReference type="Pfam" id="PF12796">
    <property type="entry name" value="Ank_2"/>
    <property type="match status" value="1"/>
</dbReference>
<accession>A0AAJ6VGL7</accession>
<feature type="repeat" description="ANK" evidence="10">
    <location>
        <begin position="111"/>
        <end position="146"/>
    </location>
</feature>
<dbReference type="PANTHER" id="PTHR14493">
    <property type="entry name" value="UNKEMPT FAMILY MEMBER"/>
    <property type="match status" value="1"/>
</dbReference>
<keyword evidence="8" id="KW-0539">Nucleus</keyword>
<proteinExistence type="predicted"/>
<evidence type="ECO:0000256" key="1">
    <source>
        <dbReference type="ARBA" id="ARBA00004123"/>
    </source>
</evidence>
<dbReference type="InterPro" id="IPR057444">
    <property type="entry name" value="Znf-CCCH_AtC3H23-like"/>
</dbReference>
<feature type="domain" description="C3H1-type" evidence="13">
    <location>
        <begin position="261"/>
        <end position="288"/>
    </location>
</feature>
<dbReference type="Gene3D" id="1.25.40.20">
    <property type="entry name" value="Ankyrin repeat-containing domain"/>
    <property type="match status" value="1"/>
</dbReference>
<evidence type="ECO:0000313" key="15">
    <source>
        <dbReference type="RefSeq" id="XP_011047835.1"/>
    </source>
</evidence>
<evidence type="ECO:0000256" key="9">
    <source>
        <dbReference type="ARBA" id="ARBA00057637"/>
    </source>
</evidence>
<dbReference type="InterPro" id="IPR002110">
    <property type="entry name" value="Ankyrin_rpt"/>
</dbReference>
<dbReference type="SMART" id="SM00248">
    <property type="entry name" value="ANK"/>
    <property type="match status" value="2"/>
</dbReference>
<evidence type="ECO:0000256" key="11">
    <source>
        <dbReference type="PROSITE-ProRule" id="PRU00723"/>
    </source>
</evidence>
<protein>
    <submittedName>
        <fullName evidence="15">Zinc finger CCCH domain-containing protein 29-like</fullName>
    </submittedName>
</protein>
<dbReference type="SUPFAM" id="SSF48403">
    <property type="entry name" value="Ankyrin repeat"/>
    <property type="match status" value="1"/>
</dbReference>
<feature type="region of interest" description="Disordered" evidence="12">
    <location>
        <begin position="357"/>
        <end position="376"/>
    </location>
</feature>
<feature type="zinc finger region" description="C3H1-type" evidence="11">
    <location>
        <begin position="261"/>
        <end position="288"/>
    </location>
</feature>
<dbReference type="PROSITE" id="PS50088">
    <property type="entry name" value="ANK_REPEAT"/>
    <property type="match status" value="1"/>
</dbReference>
<gene>
    <name evidence="15" type="primary">LOC105142048</name>
</gene>
<keyword evidence="14" id="KW-1185">Reference proteome</keyword>
<evidence type="ECO:0000256" key="2">
    <source>
        <dbReference type="ARBA" id="ARBA00022723"/>
    </source>
</evidence>
<dbReference type="AlphaFoldDB" id="A0AAJ6VGL7"/>
<dbReference type="PROSITE" id="PS50103">
    <property type="entry name" value="ZF_C3H1"/>
    <property type="match status" value="1"/>
</dbReference>
<dbReference type="PANTHER" id="PTHR14493:SF86">
    <property type="entry name" value="ZINC FINGER CCCH DOMAIN-CONTAINING PROTEIN 47"/>
    <property type="match status" value="1"/>
</dbReference>
<dbReference type="Gene3D" id="3.30.1370.210">
    <property type="match status" value="1"/>
</dbReference>
<evidence type="ECO:0000256" key="7">
    <source>
        <dbReference type="ARBA" id="ARBA00023125"/>
    </source>
</evidence>
<dbReference type="GO" id="GO:0005634">
    <property type="term" value="C:nucleus"/>
    <property type="evidence" value="ECO:0007669"/>
    <property type="project" value="UniProtKB-SubCell"/>
</dbReference>
<dbReference type="Pfam" id="PF25512">
    <property type="entry name" value="zf-CCCH_AtC3H23"/>
    <property type="match status" value="1"/>
</dbReference>
<dbReference type="FunFam" id="3.30.1370.210:FF:000009">
    <property type="entry name" value="Zinc finger CCCH domain-containing protein 66"/>
    <property type="match status" value="1"/>
</dbReference>
<dbReference type="GeneID" id="105142048"/>
<dbReference type="Pfam" id="PF00642">
    <property type="entry name" value="zf-CCCH"/>
    <property type="match status" value="1"/>
</dbReference>
<dbReference type="SMART" id="SM00356">
    <property type="entry name" value="ZnF_C3H1"/>
    <property type="match status" value="2"/>
</dbReference>
<feature type="compositionally biased region" description="Low complexity" evidence="12">
    <location>
        <begin position="357"/>
        <end position="372"/>
    </location>
</feature>
<keyword evidence="6" id="KW-0346">Stress response</keyword>
<name>A0AAJ6VGL7_POPEU</name>
<evidence type="ECO:0000256" key="10">
    <source>
        <dbReference type="PROSITE-ProRule" id="PRU00023"/>
    </source>
</evidence>
<dbReference type="FunFam" id="1.25.40.20:FF:000496">
    <property type="entry name" value="Zinc finger CCCH domain-containing protein 29"/>
    <property type="match status" value="1"/>
</dbReference>
<dbReference type="InterPro" id="IPR036770">
    <property type="entry name" value="Ankyrin_rpt-contain_sf"/>
</dbReference>
<evidence type="ECO:0000256" key="8">
    <source>
        <dbReference type="ARBA" id="ARBA00023242"/>
    </source>
</evidence>
<evidence type="ECO:0000256" key="5">
    <source>
        <dbReference type="ARBA" id="ARBA00022833"/>
    </source>
</evidence>
<comment type="function">
    <text evidence="9">Involved in salt stress response. May positively modulate plant tolerance to salt stress.</text>
</comment>
<evidence type="ECO:0000313" key="14">
    <source>
        <dbReference type="Proteomes" id="UP000694918"/>
    </source>
</evidence>
<keyword evidence="5 11" id="KW-0862">Zinc</keyword>
<evidence type="ECO:0000259" key="13">
    <source>
        <dbReference type="PROSITE" id="PS50103"/>
    </source>
</evidence>
<keyword evidence="7" id="KW-0238">DNA-binding</keyword>
<dbReference type="GO" id="GO:0008270">
    <property type="term" value="F:zinc ion binding"/>
    <property type="evidence" value="ECO:0007669"/>
    <property type="project" value="UniProtKB-KW"/>
</dbReference>
<dbReference type="GO" id="GO:0006355">
    <property type="term" value="P:regulation of DNA-templated transcription"/>
    <property type="evidence" value="ECO:0007669"/>
    <property type="project" value="UniProtKB-ARBA"/>
</dbReference>
<sequence>MCKGSKGDSFSSNPIMEDKSYSQKDNLLYKCSVLLELSASDDLAGFKIEVEQKGLDIDGATYWYGKRIGSKKMGFEERTPLIIAAMFGSIHVLKYIIETGKVNVNRVCGSDKVTALHCAVAGCAASAVGIVKLLLDASADPNSADANGNKPGDLFSTSSKCMCNSRKKFIELLLKGQNLSEDEEEKLIIMPQLAKEGAEKKEYPLDVTLPDINNGIYGTDEFRMYSFKVKPCSRAYSHDWTECPFVHPGENARRRDPKKYPYSCVPCPEFRKGTCQKGDSCEYAHGVFESWLHPAQYRTRLCKDETGCARKVCFFAHKPEELRPVYASTGSAMPSPRSTSSAVDMTTLSPLALGSSSLPLPATSTPPMSPLAVASSSPKSGGLWQNKVSLTPPALQLPGSRLKTAFCARDLNLEMELLGLESYSSQLQQQQQQLRDEMSCLSSPSHWSNRIADLKPNNLDDVFGSLDSSLMSPLQGVSLNASAQTQLQSPNGMKIRQNMNQLRSSYPAASLSSSSARNPISYGFDTSAAVAAAVMNSRSSAFAKRSQSFIDRGAVPNRLGFTAAANSVSMMPSNLPDWSSPNGKLDWGIQGDELNKLKKSASFGFRSNNNPAATTAANGTASHVGEPDVSWVNSLVKDAPPAGSTFFGAEKQYTIGKGVRESLPPWMEQIYMEQEQMVA</sequence>
<keyword evidence="3" id="KW-0677">Repeat</keyword>
<dbReference type="GO" id="GO:0003677">
    <property type="term" value="F:DNA binding"/>
    <property type="evidence" value="ECO:0007669"/>
    <property type="project" value="UniProtKB-KW"/>
</dbReference>
<dbReference type="InterPro" id="IPR000571">
    <property type="entry name" value="Znf_CCCH"/>
</dbReference>
<dbReference type="KEGG" id="peu:105142048"/>
<keyword evidence="4 11" id="KW-0863">Zinc-finger</keyword>
<evidence type="ECO:0000256" key="3">
    <source>
        <dbReference type="ARBA" id="ARBA00022737"/>
    </source>
</evidence>
<reference evidence="15" key="1">
    <citation type="submission" date="2025-08" db="UniProtKB">
        <authorList>
            <consortium name="RefSeq"/>
        </authorList>
    </citation>
    <scope>IDENTIFICATION</scope>
</reference>
<evidence type="ECO:0000256" key="12">
    <source>
        <dbReference type="SAM" id="MobiDB-lite"/>
    </source>
</evidence>
<dbReference type="Proteomes" id="UP000694918">
    <property type="component" value="Unplaced"/>
</dbReference>
<comment type="subcellular location">
    <subcellularLocation>
        <location evidence="1">Nucleus</location>
    </subcellularLocation>
</comment>
<keyword evidence="2 11" id="KW-0479">Metal-binding</keyword>
<evidence type="ECO:0000256" key="6">
    <source>
        <dbReference type="ARBA" id="ARBA00023016"/>
    </source>
</evidence>
<keyword evidence="10" id="KW-0040">ANK repeat</keyword>
<organism evidence="14 15">
    <name type="scientific">Populus euphratica</name>
    <name type="common">Euphrates poplar</name>
    <dbReference type="NCBI Taxonomy" id="75702"/>
    <lineage>
        <taxon>Eukaryota</taxon>
        <taxon>Viridiplantae</taxon>
        <taxon>Streptophyta</taxon>
        <taxon>Embryophyta</taxon>
        <taxon>Tracheophyta</taxon>
        <taxon>Spermatophyta</taxon>
        <taxon>Magnoliopsida</taxon>
        <taxon>eudicotyledons</taxon>
        <taxon>Gunneridae</taxon>
        <taxon>Pentapetalae</taxon>
        <taxon>rosids</taxon>
        <taxon>fabids</taxon>
        <taxon>Malpighiales</taxon>
        <taxon>Salicaceae</taxon>
        <taxon>Saliceae</taxon>
        <taxon>Populus</taxon>
    </lineage>
</organism>
<dbReference type="InterPro" id="IPR045234">
    <property type="entry name" value="Unkempt-like"/>
</dbReference>
<dbReference type="RefSeq" id="XP_011047835.1">
    <property type="nucleotide sequence ID" value="XM_011049533.1"/>
</dbReference>